<dbReference type="Proteomes" id="UP001428817">
    <property type="component" value="Unassembled WGS sequence"/>
</dbReference>
<comment type="caution">
    <text evidence="2">The sequence shown here is derived from an EMBL/GenBank/DDBJ whole genome shotgun (WGS) entry which is preliminary data.</text>
</comment>
<reference evidence="3" key="1">
    <citation type="journal article" date="2019" name="Int. J. Syst. Evol. Microbiol.">
        <title>The Global Catalogue of Microorganisms (GCM) 10K type strain sequencing project: providing services to taxonomists for standard genome sequencing and annotation.</title>
        <authorList>
            <consortium name="The Broad Institute Genomics Platform"/>
            <consortium name="The Broad Institute Genome Sequencing Center for Infectious Disease"/>
            <person name="Wu L."/>
            <person name="Ma J."/>
        </authorList>
    </citation>
    <scope>NUCLEOTIDE SEQUENCE [LARGE SCALE GENOMIC DNA]</scope>
    <source>
        <strain evidence="3">JCM 18303</strain>
    </source>
</reference>
<feature type="region of interest" description="Disordered" evidence="1">
    <location>
        <begin position="43"/>
        <end position="75"/>
    </location>
</feature>
<proteinExistence type="predicted"/>
<evidence type="ECO:0000313" key="2">
    <source>
        <dbReference type="EMBL" id="GAA5166155.1"/>
    </source>
</evidence>
<dbReference type="EMBL" id="BAABJP010000031">
    <property type="protein sequence ID" value="GAA5166155.1"/>
    <property type="molecule type" value="Genomic_DNA"/>
</dbReference>
<evidence type="ECO:0000313" key="3">
    <source>
        <dbReference type="Proteomes" id="UP001428817"/>
    </source>
</evidence>
<dbReference type="RefSeq" id="WP_185064881.1">
    <property type="nucleotide sequence ID" value="NZ_BAABJP010000031.1"/>
</dbReference>
<organism evidence="2 3">
    <name type="scientific">Pseudonocardia eucalypti</name>
    <dbReference type="NCBI Taxonomy" id="648755"/>
    <lineage>
        <taxon>Bacteria</taxon>
        <taxon>Bacillati</taxon>
        <taxon>Actinomycetota</taxon>
        <taxon>Actinomycetes</taxon>
        <taxon>Pseudonocardiales</taxon>
        <taxon>Pseudonocardiaceae</taxon>
        <taxon>Pseudonocardia</taxon>
    </lineage>
</organism>
<gene>
    <name evidence="2" type="ORF">GCM10023321_57110</name>
</gene>
<sequence length="75" mass="8004">MAPGSFSLFTIGMFPRGAQRARARVLSFMATGSFDGEVAGINDGQRAEEQRFGRRGRGAPKGDVPSRAHARLLPG</sequence>
<keyword evidence="3" id="KW-1185">Reference proteome</keyword>
<protein>
    <submittedName>
        <fullName evidence="2">Uncharacterized protein</fullName>
    </submittedName>
</protein>
<evidence type="ECO:0000256" key="1">
    <source>
        <dbReference type="SAM" id="MobiDB-lite"/>
    </source>
</evidence>
<accession>A0ABP9QS69</accession>
<name>A0ABP9QS69_9PSEU</name>